<dbReference type="AlphaFoldDB" id="A0A7Z9A3B5"/>
<dbReference type="PROSITE" id="PS51459">
    <property type="entry name" value="FIDO"/>
    <property type="match status" value="1"/>
</dbReference>
<feature type="active site" evidence="1">
    <location>
        <position position="212"/>
    </location>
</feature>
<dbReference type="PANTHER" id="PTHR13504:SF38">
    <property type="entry name" value="FIDO DOMAIN-CONTAINING PROTEIN"/>
    <property type="match status" value="1"/>
</dbReference>
<protein>
    <submittedName>
        <fullName evidence="5">Mobile mystery protein B</fullName>
    </submittedName>
</protein>
<feature type="site" description="Important for autoinhibition of adenylyltransferase activity" evidence="3">
    <location>
        <position position="67"/>
    </location>
</feature>
<dbReference type="Proteomes" id="UP000282386">
    <property type="component" value="Chromosome"/>
</dbReference>
<dbReference type="InterPro" id="IPR040198">
    <property type="entry name" value="Fido_containing"/>
</dbReference>
<name>A0A7Z9A3B5_9MICC</name>
<dbReference type="SUPFAM" id="SSF140931">
    <property type="entry name" value="Fic-like"/>
    <property type="match status" value="1"/>
</dbReference>
<dbReference type="Gene3D" id="1.10.3290.10">
    <property type="entry name" value="Fido-like domain"/>
    <property type="match status" value="1"/>
</dbReference>
<dbReference type="GO" id="GO:0005524">
    <property type="term" value="F:ATP binding"/>
    <property type="evidence" value="ECO:0007669"/>
    <property type="project" value="UniProtKB-KW"/>
</dbReference>
<evidence type="ECO:0000259" key="4">
    <source>
        <dbReference type="PROSITE" id="PS51459"/>
    </source>
</evidence>
<feature type="binding site" evidence="2">
    <location>
        <begin position="216"/>
        <end position="223"/>
    </location>
    <ligand>
        <name>ATP</name>
        <dbReference type="ChEBI" id="CHEBI:30616"/>
    </ligand>
</feature>
<evidence type="ECO:0000256" key="3">
    <source>
        <dbReference type="PIRSR" id="PIRSR640198-3"/>
    </source>
</evidence>
<dbReference type="InterPro" id="IPR003812">
    <property type="entry name" value="Fido"/>
</dbReference>
<dbReference type="PANTHER" id="PTHR13504">
    <property type="entry name" value="FIDO DOMAIN-CONTAINING PROTEIN DDB_G0283145"/>
    <property type="match status" value="1"/>
</dbReference>
<accession>A0A7Z9A3B5</accession>
<evidence type="ECO:0000313" key="5">
    <source>
        <dbReference type="EMBL" id="VEI23248.1"/>
    </source>
</evidence>
<dbReference type="InterPro" id="IPR036597">
    <property type="entry name" value="Fido-like_dom_sf"/>
</dbReference>
<evidence type="ECO:0000256" key="1">
    <source>
        <dbReference type="PIRSR" id="PIRSR640198-1"/>
    </source>
</evidence>
<dbReference type="Pfam" id="PF02661">
    <property type="entry name" value="Fic"/>
    <property type="match status" value="1"/>
</dbReference>
<feature type="binding site" evidence="2">
    <location>
        <begin position="255"/>
        <end position="256"/>
    </location>
    <ligand>
        <name>ATP</name>
        <dbReference type="ChEBI" id="CHEBI:30616"/>
    </ligand>
</feature>
<evidence type="ECO:0000256" key="2">
    <source>
        <dbReference type="PIRSR" id="PIRSR640198-2"/>
    </source>
</evidence>
<evidence type="ECO:0000313" key="6">
    <source>
        <dbReference type="Proteomes" id="UP000282386"/>
    </source>
</evidence>
<sequence>MEDRRYLKTHPWITFQYGPHLNQLWAKLGEAYSKCQHLAGIPIKPAIAQDLASFVLTKGSLATVAIEGNTLTEREAQQILNEGKQLPPSQDYLEQEIRNVARALDTIDNEGRGSPGFELSAAWLKEQNIKVLDGLEVANGVVPGEYTTQSLVVGSYRAAPPEDVPYLVDRLCDWLNESFIKPSQDPDLSEDVRFYHAFFGAVIGHLYSVWIHPFGDGNGRTARLLEVAILAHSGVVPWVASNLLSDHYNRTRTRYYQKLAAASQKNDIDGLVQYAAEGLVDMLREQIDRVRSHQVLIAWESYVHERFHGEPAGKAKERRLKMVLTMETGKRYTQADIRHLNIELAELYAGHETRIITRDLRALEALGLVRMHENKTWSSNAEIMSAFMPIPQKL</sequence>
<dbReference type="EMBL" id="LR134479">
    <property type="protein sequence ID" value="VEI23248.1"/>
    <property type="molecule type" value="Genomic_DNA"/>
</dbReference>
<dbReference type="RefSeq" id="WP_094757914.1">
    <property type="nucleotide sequence ID" value="NZ_LR134479.1"/>
</dbReference>
<keyword evidence="2" id="KW-0547">Nucleotide-binding</keyword>
<proteinExistence type="predicted"/>
<feature type="domain" description="Fido" evidence="4">
    <location>
        <begin position="129"/>
        <end position="277"/>
    </location>
</feature>
<organism evidence="5 6">
    <name type="scientific">Rothia aeria</name>
    <dbReference type="NCBI Taxonomy" id="172042"/>
    <lineage>
        <taxon>Bacteria</taxon>
        <taxon>Bacillati</taxon>
        <taxon>Actinomycetota</taxon>
        <taxon>Actinomycetes</taxon>
        <taxon>Micrococcales</taxon>
        <taxon>Micrococcaceae</taxon>
        <taxon>Rothia</taxon>
    </lineage>
</organism>
<reference evidence="5 6" key="1">
    <citation type="submission" date="2018-12" db="EMBL/GenBank/DDBJ databases">
        <authorList>
            <consortium name="Pathogen Informatics"/>
        </authorList>
    </citation>
    <scope>NUCLEOTIDE SEQUENCE [LARGE SCALE GENOMIC DNA]</scope>
    <source>
        <strain evidence="5 6">NCTC10207</strain>
    </source>
</reference>
<gene>
    <name evidence="5" type="ORF">NCTC10207_01348</name>
</gene>
<keyword evidence="2" id="KW-0067">ATP-binding</keyword>